<keyword evidence="7" id="KW-0406">Ion transport</keyword>
<dbReference type="InterPro" id="IPR036721">
    <property type="entry name" value="RCK_C_sf"/>
</dbReference>
<evidence type="ECO:0000256" key="3">
    <source>
        <dbReference type="ARBA" id="ARBA00022449"/>
    </source>
</evidence>
<dbReference type="RefSeq" id="WP_382395818.1">
    <property type="nucleotide sequence ID" value="NZ_JBHUNA010000041.1"/>
</dbReference>
<organism evidence="11 12">
    <name type="scientific">Lentibacillus juripiscarius</name>
    <dbReference type="NCBI Taxonomy" id="257446"/>
    <lineage>
        <taxon>Bacteria</taxon>
        <taxon>Bacillati</taxon>
        <taxon>Bacillota</taxon>
        <taxon>Bacilli</taxon>
        <taxon>Bacillales</taxon>
        <taxon>Bacillaceae</taxon>
        <taxon>Lentibacillus</taxon>
    </lineage>
</organism>
<comment type="subcellular location">
    <subcellularLocation>
        <location evidence="1">Cell membrane</location>
        <topology evidence="1">Multi-pass membrane protein</topology>
    </subcellularLocation>
</comment>
<dbReference type="Gene3D" id="3.30.70.1450">
    <property type="entry name" value="Regulator of K+ conductance, C-terminal domain"/>
    <property type="match status" value="1"/>
</dbReference>
<evidence type="ECO:0000256" key="9">
    <source>
        <dbReference type="SAM" id="Phobius"/>
    </source>
</evidence>
<keyword evidence="3" id="KW-0050">Antiport</keyword>
<dbReference type="InterPro" id="IPR006153">
    <property type="entry name" value="Cation/H_exchanger_TM"/>
</dbReference>
<feature type="transmembrane region" description="Helical" evidence="9">
    <location>
        <begin position="179"/>
        <end position="200"/>
    </location>
</feature>
<comment type="caution">
    <text evidence="11">The sequence shown here is derived from an EMBL/GenBank/DDBJ whole genome shotgun (WGS) entry which is preliminary data.</text>
</comment>
<feature type="transmembrane region" description="Helical" evidence="9">
    <location>
        <begin position="238"/>
        <end position="256"/>
    </location>
</feature>
<evidence type="ECO:0000256" key="2">
    <source>
        <dbReference type="ARBA" id="ARBA00022448"/>
    </source>
</evidence>
<feature type="transmembrane region" description="Helical" evidence="9">
    <location>
        <begin position="329"/>
        <end position="349"/>
    </location>
</feature>
<feature type="transmembrane region" description="Helical" evidence="9">
    <location>
        <begin position="268"/>
        <end position="286"/>
    </location>
</feature>
<feature type="transmembrane region" description="Helical" evidence="9">
    <location>
        <begin position="298"/>
        <end position="320"/>
    </location>
</feature>
<evidence type="ECO:0000313" key="12">
    <source>
        <dbReference type="Proteomes" id="UP001597502"/>
    </source>
</evidence>
<proteinExistence type="predicted"/>
<name>A0ABW5V8N9_9BACI</name>
<protein>
    <submittedName>
        <fullName evidence="11">Potassium/proton antiporter</fullName>
    </submittedName>
</protein>
<dbReference type="PROSITE" id="PS51202">
    <property type="entry name" value="RCK_C"/>
    <property type="match status" value="1"/>
</dbReference>
<dbReference type="NCBIfam" id="NF003716">
    <property type="entry name" value="PRK05326.1-3"/>
    <property type="match status" value="1"/>
</dbReference>
<dbReference type="PANTHER" id="PTHR32507">
    <property type="entry name" value="NA(+)/H(+) ANTIPORTER 1"/>
    <property type="match status" value="1"/>
</dbReference>
<feature type="transmembrane region" description="Helical" evidence="9">
    <location>
        <begin position="355"/>
        <end position="374"/>
    </location>
</feature>
<dbReference type="EMBL" id="JBHUNA010000041">
    <property type="protein sequence ID" value="MFD2762376.1"/>
    <property type="molecule type" value="Genomic_DNA"/>
</dbReference>
<evidence type="ECO:0000313" key="11">
    <source>
        <dbReference type="EMBL" id="MFD2762376.1"/>
    </source>
</evidence>
<keyword evidence="2" id="KW-0813">Transport</keyword>
<dbReference type="Pfam" id="PF02080">
    <property type="entry name" value="TrkA_C"/>
    <property type="match status" value="1"/>
</dbReference>
<feature type="transmembrane region" description="Helical" evidence="9">
    <location>
        <begin position="83"/>
        <end position="111"/>
    </location>
</feature>
<feature type="transmembrane region" description="Helical" evidence="9">
    <location>
        <begin position="117"/>
        <end position="136"/>
    </location>
</feature>
<feature type="transmembrane region" description="Helical" evidence="9">
    <location>
        <begin position="29"/>
        <end position="49"/>
    </location>
</feature>
<dbReference type="InterPro" id="IPR038770">
    <property type="entry name" value="Na+/solute_symporter_sf"/>
</dbReference>
<keyword evidence="4" id="KW-1003">Cell membrane</keyword>
<dbReference type="Pfam" id="PF00999">
    <property type="entry name" value="Na_H_Exchanger"/>
    <property type="match status" value="1"/>
</dbReference>
<dbReference type="PANTHER" id="PTHR32507:SF7">
    <property type="entry name" value="K(+)_H(+) ANTIPORTER NHAP2"/>
    <property type="match status" value="1"/>
</dbReference>
<dbReference type="NCBIfam" id="NF003715">
    <property type="entry name" value="PRK05326.1-2"/>
    <property type="match status" value="1"/>
</dbReference>
<gene>
    <name evidence="11" type="ORF">ACFSUO_15565</name>
</gene>
<keyword evidence="5 9" id="KW-0812">Transmembrane</keyword>
<feature type="transmembrane region" description="Helical" evidence="9">
    <location>
        <begin position="55"/>
        <end position="71"/>
    </location>
</feature>
<evidence type="ECO:0000256" key="8">
    <source>
        <dbReference type="ARBA" id="ARBA00023136"/>
    </source>
</evidence>
<evidence type="ECO:0000256" key="1">
    <source>
        <dbReference type="ARBA" id="ARBA00004651"/>
    </source>
</evidence>
<evidence type="ECO:0000259" key="10">
    <source>
        <dbReference type="PROSITE" id="PS51202"/>
    </source>
</evidence>
<reference evidence="12" key="1">
    <citation type="journal article" date="2019" name="Int. J. Syst. Evol. Microbiol.">
        <title>The Global Catalogue of Microorganisms (GCM) 10K type strain sequencing project: providing services to taxonomists for standard genome sequencing and annotation.</title>
        <authorList>
            <consortium name="The Broad Institute Genomics Platform"/>
            <consortium name="The Broad Institute Genome Sequencing Center for Infectious Disease"/>
            <person name="Wu L."/>
            <person name="Ma J."/>
        </authorList>
    </citation>
    <scope>NUCLEOTIDE SEQUENCE [LARGE SCALE GENOMIC DNA]</scope>
    <source>
        <strain evidence="12">TISTR 1535</strain>
    </source>
</reference>
<dbReference type="SUPFAM" id="SSF116726">
    <property type="entry name" value="TrkA C-terminal domain-like"/>
    <property type="match status" value="1"/>
</dbReference>
<accession>A0ABW5V8N9</accession>
<feature type="domain" description="RCK C-terminal" evidence="10">
    <location>
        <begin position="398"/>
        <end position="479"/>
    </location>
</feature>
<evidence type="ECO:0000256" key="4">
    <source>
        <dbReference type="ARBA" id="ARBA00022475"/>
    </source>
</evidence>
<dbReference type="Gene3D" id="1.20.1530.20">
    <property type="match status" value="1"/>
</dbReference>
<feature type="transmembrane region" description="Helical" evidence="9">
    <location>
        <begin position="6"/>
        <end position="22"/>
    </location>
</feature>
<evidence type="ECO:0000256" key="5">
    <source>
        <dbReference type="ARBA" id="ARBA00022692"/>
    </source>
</evidence>
<keyword evidence="8 9" id="KW-0472">Membrane</keyword>
<evidence type="ECO:0000256" key="7">
    <source>
        <dbReference type="ARBA" id="ARBA00023065"/>
    </source>
</evidence>
<keyword evidence="6 9" id="KW-1133">Transmembrane helix</keyword>
<keyword evidence="12" id="KW-1185">Reference proteome</keyword>
<dbReference type="Proteomes" id="UP001597502">
    <property type="component" value="Unassembled WGS sequence"/>
</dbReference>
<dbReference type="InterPro" id="IPR006037">
    <property type="entry name" value="RCK_C"/>
</dbReference>
<sequence>MSTDVTSFVLLFALMLLVGVLTTKFSARLGLPSLVLFLFVGMLLNEIIYFENVELTQFIGILALIIILFEGGTQTKWNKMRPVLAPAGILATVGVLITSVITGFAAIYILNLSMLEGMLFGAIVGSTDAAAVFSVLGNKNINKRLTATLEAESGTNDPMAVFLTVAFIEMIQVPDSTIWMAVGGFFVQMGFGLVFGLVFGRLSVLLINKIQLDVSGMYPLLALGSAILTYGVTDYLGGSGFLAVYVMAILIGNSDLMHKFSIVRFNEGFAWMMQIIMFIFLGLLVFPSDLIEVGWQGILLSIILMFIARPIATVLCMVFFKHNVKEQIFLSWTGLKGAVPIVLATYPIIADVEHAYVIFNAVFFVVLISALVQGSTLSPLASKLGLTEEGDDFDPSGFEMINLGNTNSEIIKLPIGKAAPAVHSTLTDITLPSDTLVIGIVRDEDLITPSGDTSIEAGDTLFVLSEKEKRHKVREVFLGKKKKKEKPKKKGLFGRMRM</sequence>
<evidence type="ECO:0000256" key="6">
    <source>
        <dbReference type="ARBA" id="ARBA00022989"/>
    </source>
</evidence>